<dbReference type="InterPro" id="IPR050109">
    <property type="entry name" value="HTH-type_TetR-like_transc_reg"/>
</dbReference>
<dbReference type="RefSeq" id="WP_283077656.1">
    <property type="nucleotide sequence ID" value="NZ_CP121671.1"/>
</dbReference>
<keyword evidence="3 5" id="KW-0238">DNA-binding</keyword>
<keyword evidence="2" id="KW-0805">Transcription regulation</keyword>
<feature type="DNA-binding region" description="H-T-H motif" evidence="5">
    <location>
        <begin position="42"/>
        <end position="61"/>
    </location>
</feature>
<dbReference type="PRINTS" id="PR00455">
    <property type="entry name" value="HTHTETR"/>
</dbReference>
<feature type="domain" description="HTH tetR-type" evidence="6">
    <location>
        <begin position="19"/>
        <end position="79"/>
    </location>
</feature>
<dbReference type="Pfam" id="PF00440">
    <property type="entry name" value="TetR_N"/>
    <property type="match status" value="1"/>
</dbReference>
<dbReference type="Proteomes" id="UP001221597">
    <property type="component" value="Chromosome"/>
</dbReference>
<dbReference type="PROSITE" id="PS50977">
    <property type="entry name" value="HTH_TETR_2"/>
    <property type="match status" value="1"/>
</dbReference>
<name>A0ABY8IZP1_9BACI</name>
<organism evidence="7 8">
    <name type="scientific">Halobacillus naozhouensis</name>
    <dbReference type="NCBI Taxonomy" id="554880"/>
    <lineage>
        <taxon>Bacteria</taxon>
        <taxon>Bacillati</taxon>
        <taxon>Bacillota</taxon>
        <taxon>Bacilli</taxon>
        <taxon>Bacillales</taxon>
        <taxon>Bacillaceae</taxon>
        <taxon>Halobacillus</taxon>
    </lineage>
</organism>
<dbReference type="InterPro" id="IPR001647">
    <property type="entry name" value="HTH_TetR"/>
</dbReference>
<sequence length="213" mass="24655">MEKQTNRSPGRPPHYKDKQPTDELILFNASQLFLENSYQDVSMDDVAKACNVTKASVYYYYKTKSELYTETMIRLMYRIQNMTLQLLNEDKPFRTRLLNVAEAYLKVSVDLDTERFIHNAKNMLSKEQLTAIQKAEEAMYTSMEEFFQEATDQGIISPINPAFAVHGYISLLNTGNYKNADKQTIFSSPQEAAKQIVDFFWKGLTKDIQDPQN</sequence>
<proteinExistence type="predicted"/>
<accession>A0ABY8IZP1</accession>
<evidence type="ECO:0000256" key="4">
    <source>
        <dbReference type="ARBA" id="ARBA00023163"/>
    </source>
</evidence>
<evidence type="ECO:0000256" key="3">
    <source>
        <dbReference type="ARBA" id="ARBA00023125"/>
    </source>
</evidence>
<dbReference type="Gene3D" id="1.10.357.10">
    <property type="entry name" value="Tetracycline Repressor, domain 2"/>
    <property type="match status" value="1"/>
</dbReference>
<evidence type="ECO:0000256" key="1">
    <source>
        <dbReference type="ARBA" id="ARBA00022491"/>
    </source>
</evidence>
<dbReference type="PANTHER" id="PTHR30055:SF175">
    <property type="entry name" value="HTH-TYPE TRANSCRIPTIONAL REPRESSOR KSTR2"/>
    <property type="match status" value="1"/>
</dbReference>
<gene>
    <name evidence="7" type="ORF">P9989_04685</name>
</gene>
<dbReference type="PANTHER" id="PTHR30055">
    <property type="entry name" value="HTH-TYPE TRANSCRIPTIONAL REGULATOR RUTR"/>
    <property type="match status" value="1"/>
</dbReference>
<keyword evidence="8" id="KW-1185">Reference proteome</keyword>
<evidence type="ECO:0000313" key="8">
    <source>
        <dbReference type="Proteomes" id="UP001221597"/>
    </source>
</evidence>
<keyword evidence="1" id="KW-0678">Repressor</keyword>
<evidence type="ECO:0000259" key="6">
    <source>
        <dbReference type="PROSITE" id="PS50977"/>
    </source>
</evidence>
<dbReference type="EMBL" id="CP121671">
    <property type="protein sequence ID" value="WFT75690.1"/>
    <property type="molecule type" value="Genomic_DNA"/>
</dbReference>
<dbReference type="Gene3D" id="1.10.10.60">
    <property type="entry name" value="Homeodomain-like"/>
    <property type="match status" value="1"/>
</dbReference>
<keyword evidence="4" id="KW-0804">Transcription</keyword>
<evidence type="ECO:0000313" key="7">
    <source>
        <dbReference type="EMBL" id="WFT75690.1"/>
    </source>
</evidence>
<dbReference type="InterPro" id="IPR036271">
    <property type="entry name" value="Tet_transcr_reg_TetR-rel_C_sf"/>
</dbReference>
<evidence type="ECO:0000256" key="5">
    <source>
        <dbReference type="PROSITE-ProRule" id="PRU00335"/>
    </source>
</evidence>
<dbReference type="SUPFAM" id="SSF46689">
    <property type="entry name" value="Homeodomain-like"/>
    <property type="match status" value="1"/>
</dbReference>
<reference evidence="7 8" key="1">
    <citation type="submission" date="2023-04" db="EMBL/GenBank/DDBJ databases">
        <title>Genome sequence of Halobacillus naozhouensis KACC 21980.</title>
        <authorList>
            <person name="Kim S."/>
            <person name="Heo J."/>
            <person name="Kwon S.-W."/>
        </authorList>
    </citation>
    <scope>NUCLEOTIDE SEQUENCE [LARGE SCALE GENOMIC DNA]</scope>
    <source>
        <strain evidence="7 8">KCTC 13234</strain>
    </source>
</reference>
<protein>
    <submittedName>
        <fullName evidence="7">TetR/AcrR family transcriptional regulator</fullName>
    </submittedName>
</protein>
<evidence type="ECO:0000256" key="2">
    <source>
        <dbReference type="ARBA" id="ARBA00023015"/>
    </source>
</evidence>
<dbReference type="SUPFAM" id="SSF48498">
    <property type="entry name" value="Tetracyclin repressor-like, C-terminal domain"/>
    <property type="match status" value="1"/>
</dbReference>
<dbReference type="InterPro" id="IPR009057">
    <property type="entry name" value="Homeodomain-like_sf"/>
</dbReference>